<evidence type="ECO:0000256" key="3">
    <source>
        <dbReference type="ARBA" id="ARBA00022777"/>
    </source>
</evidence>
<dbReference type="AlphaFoldDB" id="A0A1I1XIP5"/>
<dbReference type="STRING" id="500610.SAMN02799615_00270"/>
<dbReference type="Pfam" id="PF02685">
    <property type="entry name" value="Glucokinase"/>
    <property type="match status" value="1"/>
</dbReference>
<dbReference type="Proteomes" id="UP000199477">
    <property type="component" value="Unassembled WGS sequence"/>
</dbReference>
<dbReference type="InterPro" id="IPR043129">
    <property type="entry name" value="ATPase_NBD"/>
</dbReference>
<dbReference type="Gene3D" id="3.30.420.40">
    <property type="match status" value="1"/>
</dbReference>
<dbReference type="InterPro" id="IPR050201">
    <property type="entry name" value="Bacterial_glucokinase"/>
</dbReference>
<dbReference type="GO" id="GO:0006096">
    <property type="term" value="P:glycolytic process"/>
    <property type="evidence" value="ECO:0007669"/>
    <property type="project" value="InterPro"/>
</dbReference>
<dbReference type="GO" id="GO:0005829">
    <property type="term" value="C:cytosol"/>
    <property type="evidence" value="ECO:0007669"/>
    <property type="project" value="TreeGrafter"/>
</dbReference>
<dbReference type="CDD" id="cd24008">
    <property type="entry name" value="ASKHA_NBD_GLK"/>
    <property type="match status" value="1"/>
</dbReference>
<comment type="similarity">
    <text evidence="5">Belongs to the bacterial glucokinase family.</text>
</comment>
<evidence type="ECO:0000256" key="1">
    <source>
        <dbReference type="ARBA" id="ARBA00022679"/>
    </source>
</evidence>
<keyword evidence="3 6" id="KW-0418">Kinase</keyword>
<dbReference type="GO" id="GO:0004340">
    <property type="term" value="F:glucokinase activity"/>
    <property type="evidence" value="ECO:0007669"/>
    <property type="project" value="InterPro"/>
</dbReference>
<proteinExistence type="inferred from homology"/>
<evidence type="ECO:0000256" key="2">
    <source>
        <dbReference type="ARBA" id="ARBA00022741"/>
    </source>
</evidence>
<evidence type="ECO:0000256" key="4">
    <source>
        <dbReference type="ARBA" id="ARBA00022840"/>
    </source>
</evidence>
<keyword evidence="7" id="KW-1185">Reference proteome</keyword>
<keyword evidence="4" id="KW-0067">ATP-binding</keyword>
<reference evidence="7" key="1">
    <citation type="submission" date="2016-10" db="EMBL/GenBank/DDBJ databases">
        <authorList>
            <person name="Varghese N."/>
            <person name="Submissions S."/>
        </authorList>
    </citation>
    <scope>NUCLEOTIDE SEQUENCE [LARGE SCALE GENOMIC DNA]</scope>
    <source>
        <strain evidence="7">UNC178MFTsu3.1</strain>
    </source>
</reference>
<gene>
    <name evidence="6" type="ORF">SAMN02799615_00270</name>
</gene>
<evidence type="ECO:0000256" key="5">
    <source>
        <dbReference type="RuleBase" id="RU004046"/>
    </source>
</evidence>
<keyword evidence="2" id="KW-0547">Nucleotide-binding</keyword>
<name>A0A1I1XIP5_9GAMM</name>
<dbReference type="GO" id="GO:0005524">
    <property type="term" value="F:ATP binding"/>
    <property type="evidence" value="ECO:0007669"/>
    <property type="project" value="UniProtKB-KW"/>
</dbReference>
<accession>A0A1I1XIP5</accession>
<dbReference type="Gene3D" id="3.40.367.20">
    <property type="match status" value="1"/>
</dbReference>
<dbReference type="GO" id="GO:0005536">
    <property type="term" value="F:D-glucose binding"/>
    <property type="evidence" value="ECO:0007669"/>
    <property type="project" value="InterPro"/>
</dbReference>
<evidence type="ECO:0000313" key="7">
    <source>
        <dbReference type="Proteomes" id="UP000199477"/>
    </source>
</evidence>
<dbReference type="InterPro" id="IPR003836">
    <property type="entry name" value="Glucokinase"/>
</dbReference>
<protein>
    <submittedName>
        <fullName evidence="6">Glucokinase</fullName>
    </submittedName>
</protein>
<dbReference type="RefSeq" id="WP_051548451.1">
    <property type="nucleotide sequence ID" value="NZ_FONH01000001.1"/>
</dbReference>
<dbReference type="EMBL" id="FONH01000001">
    <property type="protein sequence ID" value="SFE07061.1"/>
    <property type="molecule type" value="Genomic_DNA"/>
</dbReference>
<evidence type="ECO:0000313" key="6">
    <source>
        <dbReference type="EMBL" id="SFE07061.1"/>
    </source>
</evidence>
<organism evidence="6 7">
    <name type="scientific">Dyella marensis</name>
    <dbReference type="NCBI Taxonomy" id="500610"/>
    <lineage>
        <taxon>Bacteria</taxon>
        <taxon>Pseudomonadati</taxon>
        <taxon>Pseudomonadota</taxon>
        <taxon>Gammaproteobacteria</taxon>
        <taxon>Lysobacterales</taxon>
        <taxon>Rhodanobacteraceae</taxon>
        <taxon>Dyella</taxon>
    </lineage>
</organism>
<keyword evidence="1" id="KW-0808">Transferase</keyword>
<dbReference type="NCBIfam" id="NF009073">
    <property type="entry name" value="PRK12408.1"/>
    <property type="match status" value="1"/>
</dbReference>
<sequence>MTQPASLRNTEADGAVLHLRSSAAHDTDAQRPFLAADIGGTHARLGLVAAQPEGAPRVLAYRSFRCADHPHLDDIVRMFCAELDARPRELVLASAGYLHAGVVVNRNLAWPLVPATLAHELRLERVRFLNDFEALAHAIAYVDEHSSVSLKTAFAPDAGKGPIAVIGPGTGLGAAVWFPGEPPRVIATEAGQIQLAARGGLEREVLDRIAPSDCHTPYEAVLSGPGLHRLYAALCAVYDRYPSCAEPADVVAAAEAGDEVAYEAVQMFGGWMGSFAGDLAMLYGATGGVYLAGGFLSRIVDLLRCGPLVERFLDKGVMRPFLHKVPIRVVDHGQLGVVGAASWHLHTRTATQAPG</sequence>
<dbReference type="PANTHER" id="PTHR47690">
    <property type="entry name" value="GLUCOKINASE"/>
    <property type="match status" value="1"/>
</dbReference>
<dbReference type="PANTHER" id="PTHR47690:SF1">
    <property type="entry name" value="GLUCOKINASE"/>
    <property type="match status" value="1"/>
</dbReference>
<dbReference type="SUPFAM" id="SSF53067">
    <property type="entry name" value="Actin-like ATPase domain"/>
    <property type="match status" value="1"/>
</dbReference>